<evidence type="ECO:0000313" key="3">
    <source>
        <dbReference type="Proteomes" id="UP000177996"/>
    </source>
</evidence>
<dbReference type="EMBL" id="MHLL01000048">
    <property type="protein sequence ID" value="OGZ07957.1"/>
    <property type="molecule type" value="Genomic_DNA"/>
</dbReference>
<accession>A0A1G2D360</accession>
<gene>
    <name evidence="2" type="ORF">A3D65_05140</name>
</gene>
<dbReference type="Proteomes" id="UP000177996">
    <property type="component" value="Unassembled WGS sequence"/>
</dbReference>
<feature type="region of interest" description="Disordered" evidence="1">
    <location>
        <begin position="81"/>
        <end position="100"/>
    </location>
</feature>
<proteinExistence type="predicted"/>
<organism evidence="2 3">
    <name type="scientific">Candidatus Lloydbacteria bacterium RIFCSPHIGHO2_02_FULL_50_13</name>
    <dbReference type="NCBI Taxonomy" id="1798661"/>
    <lineage>
        <taxon>Bacteria</taxon>
        <taxon>Candidatus Lloydiibacteriota</taxon>
    </lineage>
</organism>
<protein>
    <submittedName>
        <fullName evidence="2">Uncharacterized protein</fullName>
    </submittedName>
</protein>
<dbReference type="STRING" id="1798661.A3D65_05140"/>
<comment type="caution">
    <text evidence="2">The sequence shown here is derived from an EMBL/GenBank/DDBJ whole genome shotgun (WGS) entry which is preliminary data.</text>
</comment>
<sequence>MGGISKKLLFTSRYLVVSLLVVAVGTPMVTLSQEETATTTPESLVVADEATVSTTTSPTATTTPYVATSTDEFLPPVSGLEEETATTTGEVLGESTASETEEDVEEDIEEEENFFEQTAAAILSVHTPQSPPLSVREFKRRVVPDSRAFHSCEAEVFRIDVSGKVSAKAHIALQRDSDAPYEIEIGGLPHGINITFSKNSGYRYTQGASDRSLELTVTNQSGSQKGNFSVPIIYTQKGIKDSSVICQINIVNL</sequence>
<reference evidence="2 3" key="1">
    <citation type="journal article" date="2016" name="Nat. Commun.">
        <title>Thousands of microbial genomes shed light on interconnected biogeochemical processes in an aquifer system.</title>
        <authorList>
            <person name="Anantharaman K."/>
            <person name="Brown C.T."/>
            <person name="Hug L.A."/>
            <person name="Sharon I."/>
            <person name="Castelle C.J."/>
            <person name="Probst A.J."/>
            <person name="Thomas B.C."/>
            <person name="Singh A."/>
            <person name="Wilkins M.J."/>
            <person name="Karaoz U."/>
            <person name="Brodie E.L."/>
            <person name="Williams K.H."/>
            <person name="Hubbard S.S."/>
            <person name="Banfield J.F."/>
        </authorList>
    </citation>
    <scope>NUCLEOTIDE SEQUENCE [LARGE SCALE GENOMIC DNA]</scope>
</reference>
<evidence type="ECO:0000313" key="2">
    <source>
        <dbReference type="EMBL" id="OGZ07957.1"/>
    </source>
</evidence>
<name>A0A1G2D360_9BACT</name>
<evidence type="ECO:0000256" key="1">
    <source>
        <dbReference type="SAM" id="MobiDB-lite"/>
    </source>
</evidence>
<dbReference type="AlphaFoldDB" id="A0A1G2D360"/>
<feature type="compositionally biased region" description="Low complexity" evidence="1">
    <location>
        <begin position="85"/>
        <end position="98"/>
    </location>
</feature>